<dbReference type="PROSITE" id="PS50851">
    <property type="entry name" value="CHEW"/>
    <property type="match status" value="1"/>
</dbReference>
<feature type="domain" description="CheW-like" evidence="1">
    <location>
        <begin position="8"/>
        <end position="143"/>
    </location>
</feature>
<dbReference type="Gene3D" id="2.40.50.180">
    <property type="entry name" value="CheA-289, Domain 4"/>
    <property type="match status" value="1"/>
</dbReference>
<evidence type="ECO:0000313" key="3">
    <source>
        <dbReference type="Proteomes" id="UP001428290"/>
    </source>
</evidence>
<dbReference type="Proteomes" id="UP001428290">
    <property type="component" value="Unassembled WGS sequence"/>
</dbReference>
<dbReference type="PANTHER" id="PTHR22617:SF23">
    <property type="entry name" value="CHEMOTAXIS PROTEIN CHEW"/>
    <property type="match status" value="1"/>
</dbReference>
<reference evidence="2 3" key="1">
    <citation type="submission" date="2024-02" db="EMBL/GenBank/DDBJ databases">
        <title>Herpetosiphon gulosus NBRC 112829.</title>
        <authorList>
            <person name="Ichikawa N."/>
            <person name="Katano-Makiyama Y."/>
            <person name="Hidaka K."/>
        </authorList>
    </citation>
    <scope>NUCLEOTIDE SEQUENCE [LARGE SCALE GENOMIC DNA]</scope>
    <source>
        <strain evidence="2 3">NBRC 112829</strain>
    </source>
</reference>
<dbReference type="InterPro" id="IPR002545">
    <property type="entry name" value="CheW-lke_dom"/>
</dbReference>
<keyword evidence="3" id="KW-1185">Reference proteome</keyword>
<dbReference type="SMART" id="SM00260">
    <property type="entry name" value="CheW"/>
    <property type="match status" value="1"/>
</dbReference>
<dbReference type="EMBL" id="BAABRU010000004">
    <property type="protein sequence ID" value="GAA5527561.1"/>
    <property type="molecule type" value="Genomic_DNA"/>
</dbReference>
<evidence type="ECO:0000313" key="2">
    <source>
        <dbReference type="EMBL" id="GAA5527561.1"/>
    </source>
</evidence>
<proteinExistence type="predicted"/>
<sequence length="143" mass="15846">MSQVEDQLAQFVVFILDQERFALPVEQARGIERWRNPTRIPGTATAIMGIINQRGVLLTVVDMRVVLGMKPITPTRRSRFLLVHEQIDCAIAVDQVIDMLMLNVSLAEPTPHRGTVASRGLLPTPFGFATWLDLNALLGSING</sequence>
<dbReference type="Gene3D" id="2.30.30.40">
    <property type="entry name" value="SH3 Domains"/>
    <property type="match status" value="1"/>
</dbReference>
<dbReference type="InterPro" id="IPR036061">
    <property type="entry name" value="CheW-like_dom_sf"/>
</dbReference>
<comment type="caution">
    <text evidence="2">The sequence shown here is derived from an EMBL/GenBank/DDBJ whole genome shotgun (WGS) entry which is preliminary data.</text>
</comment>
<name>A0ABP9WZT3_9CHLR</name>
<accession>A0ABP9WZT3</accession>
<dbReference type="InterPro" id="IPR039315">
    <property type="entry name" value="CheW"/>
</dbReference>
<gene>
    <name evidence="2" type="ORF">Hgul01_01348</name>
</gene>
<organism evidence="2 3">
    <name type="scientific">Herpetosiphon gulosus</name>
    <dbReference type="NCBI Taxonomy" id="1973496"/>
    <lineage>
        <taxon>Bacteria</taxon>
        <taxon>Bacillati</taxon>
        <taxon>Chloroflexota</taxon>
        <taxon>Chloroflexia</taxon>
        <taxon>Herpetosiphonales</taxon>
        <taxon>Herpetosiphonaceae</taxon>
        <taxon>Herpetosiphon</taxon>
    </lineage>
</organism>
<dbReference type="Pfam" id="PF01584">
    <property type="entry name" value="CheW"/>
    <property type="match status" value="1"/>
</dbReference>
<protein>
    <recommendedName>
        <fullName evidence="1">CheW-like domain-containing protein</fullName>
    </recommendedName>
</protein>
<dbReference type="RefSeq" id="WP_345721185.1">
    <property type="nucleotide sequence ID" value="NZ_BAABRU010000004.1"/>
</dbReference>
<dbReference type="SUPFAM" id="SSF50341">
    <property type="entry name" value="CheW-like"/>
    <property type="match status" value="1"/>
</dbReference>
<dbReference type="PANTHER" id="PTHR22617">
    <property type="entry name" value="CHEMOTAXIS SENSOR HISTIDINE KINASE-RELATED"/>
    <property type="match status" value="1"/>
</dbReference>
<evidence type="ECO:0000259" key="1">
    <source>
        <dbReference type="PROSITE" id="PS50851"/>
    </source>
</evidence>